<gene>
    <name evidence="13" type="ORF">HYH03_004482</name>
</gene>
<dbReference type="InterPro" id="IPR001394">
    <property type="entry name" value="Peptidase_C19_UCH"/>
</dbReference>
<dbReference type="PANTHER" id="PTHR21646:SF16">
    <property type="entry name" value="U4_U6.U5 TRI-SNRNP-ASSOCIATED PROTEIN 2"/>
    <property type="match status" value="1"/>
</dbReference>
<accession>A0A835Y976</accession>
<dbReference type="Pfam" id="PF02148">
    <property type="entry name" value="zf-UBP"/>
    <property type="match status" value="1"/>
</dbReference>
<dbReference type="Gene3D" id="3.90.70.10">
    <property type="entry name" value="Cysteine proteinases"/>
    <property type="match status" value="1"/>
</dbReference>
<evidence type="ECO:0000256" key="8">
    <source>
        <dbReference type="ARBA" id="ARBA00023242"/>
    </source>
</evidence>
<dbReference type="InterPro" id="IPR001607">
    <property type="entry name" value="Znf_UBP"/>
</dbReference>
<dbReference type="EMBL" id="JAEHOE010000014">
    <property type="protein sequence ID" value="KAG2497317.1"/>
    <property type="molecule type" value="Genomic_DNA"/>
</dbReference>
<keyword evidence="5 9" id="KW-0863">Zinc-finger</keyword>
<evidence type="ECO:0000256" key="4">
    <source>
        <dbReference type="ARBA" id="ARBA00022728"/>
    </source>
</evidence>
<dbReference type="SUPFAM" id="SSF54001">
    <property type="entry name" value="Cysteine proteinases"/>
    <property type="match status" value="1"/>
</dbReference>
<keyword evidence="3" id="KW-0479">Metal-binding</keyword>
<comment type="caution">
    <text evidence="13">The sequence shown here is derived from an EMBL/GenBank/DDBJ whole genome shotgun (WGS) entry which is preliminary data.</text>
</comment>
<proteinExistence type="predicted"/>
<feature type="compositionally biased region" description="Basic and acidic residues" evidence="10">
    <location>
        <begin position="1"/>
        <end position="14"/>
    </location>
</feature>
<organism evidence="13 14">
    <name type="scientific">Edaphochlamys debaryana</name>
    <dbReference type="NCBI Taxonomy" id="47281"/>
    <lineage>
        <taxon>Eukaryota</taxon>
        <taxon>Viridiplantae</taxon>
        <taxon>Chlorophyta</taxon>
        <taxon>core chlorophytes</taxon>
        <taxon>Chlorophyceae</taxon>
        <taxon>CS clade</taxon>
        <taxon>Chlamydomonadales</taxon>
        <taxon>Chlamydomonadales incertae sedis</taxon>
        <taxon>Edaphochlamys</taxon>
    </lineage>
</organism>
<dbReference type="GO" id="GO:0016579">
    <property type="term" value="P:protein deubiquitination"/>
    <property type="evidence" value="ECO:0007669"/>
    <property type="project" value="InterPro"/>
</dbReference>
<dbReference type="GO" id="GO:0000245">
    <property type="term" value="P:spliceosomal complex assembly"/>
    <property type="evidence" value="ECO:0007669"/>
    <property type="project" value="InterPro"/>
</dbReference>
<dbReference type="PROSITE" id="PS50235">
    <property type="entry name" value="USP_3"/>
    <property type="match status" value="1"/>
</dbReference>
<keyword evidence="6" id="KW-0862">Zinc</keyword>
<keyword evidence="4" id="KW-0747">Spliceosome</keyword>
<dbReference type="AlphaFoldDB" id="A0A835Y976"/>
<dbReference type="InterPro" id="IPR033809">
    <property type="entry name" value="USP39"/>
</dbReference>
<evidence type="ECO:0000256" key="6">
    <source>
        <dbReference type="ARBA" id="ARBA00022833"/>
    </source>
</evidence>
<keyword evidence="8" id="KW-0539">Nucleus</keyword>
<feature type="compositionally biased region" description="Acidic residues" evidence="10">
    <location>
        <begin position="32"/>
        <end position="42"/>
    </location>
</feature>
<feature type="domain" description="UBP-type" evidence="12">
    <location>
        <begin position="93"/>
        <end position="190"/>
    </location>
</feature>
<evidence type="ECO:0000313" key="13">
    <source>
        <dbReference type="EMBL" id="KAG2497317.1"/>
    </source>
</evidence>
<evidence type="ECO:0000256" key="1">
    <source>
        <dbReference type="ARBA" id="ARBA00004123"/>
    </source>
</evidence>
<dbReference type="SUPFAM" id="SSF57850">
    <property type="entry name" value="RING/U-box"/>
    <property type="match status" value="1"/>
</dbReference>
<keyword evidence="7" id="KW-0508">mRNA splicing</keyword>
<evidence type="ECO:0000256" key="7">
    <source>
        <dbReference type="ARBA" id="ARBA00023187"/>
    </source>
</evidence>
<evidence type="ECO:0000313" key="14">
    <source>
        <dbReference type="Proteomes" id="UP000612055"/>
    </source>
</evidence>
<dbReference type="Pfam" id="PF00443">
    <property type="entry name" value="UCH"/>
    <property type="match status" value="1"/>
</dbReference>
<keyword evidence="14" id="KW-1185">Reference proteome</keyword>
<dbReference type="InterPro" id="IPR028889">
    <property type="entry name" value="USP"/>
</dbReference>
<dbReference type="InterPro" id="IPR050185">
    <property type="entry name" value="Ub_carboxyl-term_hydrolase"/>
</dbReference>
<evidence type="ECO:0000256" key="3">
    <source>
        <dbReference type="ARBA" id="ARBA00022723"/>
    </source>
</evidence>
<evidence type="ECO:0000256" key="9">
    <source>
        <dbReference type="PROSITE-ProRule" id="PRU00502"/>
    </source>
</evidence>
<sequence>MKRGREDEDTKEGVADADVGPSPAKRERAEAGEDGSIPDDDAPPPPSAEVKQEPADEQQGPGAVSGSAEDGDNDDDEFFLPRSSSRAAVKKGAECPYLDTISRQNLDFDFEKCCSVSLSPVNVYVCLVCGKYFQGRGLNTHAYTHALESAHHMFMKLDNGKVFCLPDNYEVLDKSLDDIRHMRDPRFRAEEVVALDKTVKWARALDGTEFMPGLVGLNNMKANDYINVIMQICARITPMRDFFLDPANYASVRSPLVQRFGELLRKMWNTRNFKGQVSPHEFVQAVRNASKKRFTADAQCDPVEFYSWLLNHLHLDLTGGKPKRPSIITQCLQGELEVTTLAGTGKGTKAAASGQDVTERVPFLLLGLELPPAPLFKDVLEKNIIPQVPIFHILRKFDGESVSDDIRTGRRRFRITRLPRYMALHYRRFTKNNFFIEKNPTLVNFPVKGLELRDVLPLPERPGAASGAAVGAPGSSAFATTSKYDLVANLVHDGKADAGTYRVHVHRRAEDIWYEVQDLAVQDILPQMVALSEAYFQVFELRPDHLAGPALQGPMGQAAAATAAKLEAAAGDGGEAPAAMEAEAA</sequence>
<dbReference type="PROSITE" id="PS50271">
    <property type="entry name" value="ZF_UBP"/>
    <property type="match status" value="1"/>
</dbReference>
<evidence type="ECO:0000259" key="11">
    <source>
        <dbReference type="PROSITE" id="PS50235"/>
    </source>
</evidence>
<dbReference type="GO" id="GO:0004843">
    <property type="term" value="F:cysteine-type deubiquitinase activity"/>
    <property type="evidence" value="ECO:0007669"/>
    <property type="project" value="InterPro"/>
</dbReference>
<feature type="region of interest" description="Disordered" evidence="10">
    <location>
        <begin position="1"/>
        <end position="83"/>
    </location>
</feature>
<reference evidence="13" key="1">
    <citation type="journal article" date="2020" name="bioRxiv">
        <title>Comparative genomics of Chlamydomonas.</title>
        <authorList>
            <person name="Craig R.J."/>
            <person name="Hasan A.R."/>
            <person name="Ness R.W."/>
            <person name="Keightley P.D."/>
        </authorList>
    </citation>
    <scope>NUCLEOTIDE SEQUENCE</scope>
    <source>
        <strain evidence="13">CCAP 11/70</strain>
    </source>
</reference>
<dbReference type="InterPro" id="IPR013083">
    <property type="entry name" value="Znf_RING/FYVE/PHD"/>
</dbReference>
<dbReference type="InterPro" id="IPR038765">
    <property type="entry name" value="Papain-like_cys_pep_sf"/>
</dbReference>
<dbReference type="OrthoDB" id="10263353at2759"/>
<name>A0A835Y976_9CHLO</name>
<keyword evidence="2" id="KW-0507">mRNA processing</keyword>
<dbReference type="Proteomes" id="UP000612055">
    <property type="component" value="Unassembled WGS sequence"/>
</dbReference>
<evidence type="ECO:0000256" key="5">
    <source>
        <dbReference type="ARBA" id="ARBA00022771"/>
    </source>
</evidence>
<evidence type="ECO:0000259" key="12">
    <source>
        <dbReference type="PROSITE" id="PS50271"/>
    </source>
</evidence>
<dbReference type="CDD" id="cd02669">
    <property type="entry name" value="Peptidase_C19M"/>
    <property type="match status" value="1"/>
</dbReference>
<dbReference type="Gene3D" id="3.30.40.10">
    <property type="entry name" value="Zinc/RING finger domain, C3HC4 (zinc finger)"/>
    <property type="match status" value="1"/>
</dbReference>
<evidence type="ECO:0000256" key="2">
    <source>
        <dbReference type="ARBA" id="ARBA00022664"/>
    </source>
</evidence>
<protein>
    <submittedName>
        <fullName evidence="13">Uncharacterized protein</fullName>
    </submittedName>
</protein>
<evidence type="ECO:0000256" key="10">
    <source>
        <dbReference type="SAM" id="MobiDB-lite"/>
    </source>
</evidence>
<feature type="domain" description="USP" evidence="11">
    <location>
        <begin position="215"/>
        <end position="542"/>
    </location>
</feature>
<feature type="compositionally biased region" description="Acidic residues" evidence="10">
    <location>
        <begin position="69"/>
        <end position="78"/>
    </location>
</feature>
<comment type="subcellular location">
    <subcellularLocation>
        <location evidence="1">Nucleus</location>
    </subcellularLocation>
</comment>
<dbReference type="GO" id="GO:0008270">
    <property type="term" value="F:zinc ion binding"/>
    <property type="evidence" value="ECO:0007669"/>
    <property type="project" value="UniProtKB-KW"/>
</dbReference>
<dbReference type="GO" id="GO:0005681">
    <property type="term" value="C:spliceosomal complex"/>
    <property type="evidence" value="ECO:0007669"/>
    <property type="project" value="UniProtKB-KW"/>
</dbReference>
<dbReference type="SMART" id="SM00290">
    <property type="entry name" value="ZnF_UBP"/>
    <property type="match status" value="1"/>
</dbReference>
<dbReference type="PANTHER" id="PTHR21646">
    <property type="entry name" value="UBIQUITIN CARBOXYL-TERMINAL HYDROLASE"/>
    <property type="match status" value="1"/>
</dbReference>